<evidence type="ECO:0000313" key="2">
    <source>
        <dbReference type="EMBL" id="KAF2789891.1"/>
    </source>
</evidence>
<dbReference type="Proteomes" id="UP000799757">
    <property type="component" value="Unassembled WGS sequence"/>
</dbReference>
<evidence type="ECO:0000256" key="1">
    <source>
        <dbReference type="SAM" id="MobiDB-lite"/>
    </source>
</evidence>
<dbReference type="EMBL" id="MU002106">
    <property type="protein sequence ID" value="KAF2789891.1"/>
    <property type="molecule type" value="Genomic_DNA"/>
</dbReference>
<proteinExistence type="predicted"/>
<reference evidence="2" key="1">
    <citation type="journal article" date="2020" name="Stud. Mycol.">
        <title>101 Dothideomycetes genomes: a test case for predicting lifestyles and emergence of pathogens.</title>
        <authorList>
            <person name="Haridas S."/>
            <person name="Albert R."/>
            <person name="Binder M."/>
            <person name="Bloem J."/>
            <person name="Labutti K."/>
            <person name="Salamov A."/>
            <person name="Andreopoulos B."/>
            <person name="Baker S."/>
            <person name="Barry K."/>
            <person name="Bills G."/>
            <person name="Bluhm B."/>
            <person name="Cannon C."/>
            <person name="Castanera R."/>
            <person name="Culley D."/>
            <person name="Daum C."/>
            <person name="Ezra D."/>
            <person name="Gonzalez J."/>
            <person name="Henrissat B."/>
            <person name="Kuo A."/>
            <person name="Liang C."/>
            <person name="Lipzen A."/>
            <person name="Lutzoni F."/>
            <person name="Magnuson J."/>
            <person name="Mondo S."/>
            <person name="Nolan M."/>
            <person name="Ohm R."/>
            <person name="Pangilinan J."/>
            <person name="Park H.-J."/>
            <person name="Ramirez L."/>
            <person name="Alfaro M."/>
            <person name="Sun H."/>
            <person name="Tritt A."/>
            <person name="Yoshinaga Y."/>
            <person name="Zwiers L.-H."/>
            <person name="Turgeon B."/>
            <person name="Goodwin S."/>
            <person name="Spatafora J."/>
            <person name="Crous P."/>
            <person name="Grigoriev I."/>
        </authorList>
    </citation>
    <scope>NUCLEOTIDE SEQUENCE</scope>
    <source>
        <strain evidence="2">CBS 109.77</strain>
    </source>
</reference>
<gene>
    <name evidence="2" type="ORF">K505DRAFT_391761</name>
</gene>
<feature type="region of interest" description="Disordered" evidence="1">
    <location>
        <begin position="128"/>
        <end position="147"/>
    </location>
</feature>
<keyword evidence="3" id="KW-1185">Reference proteome</keyword>
<protein>
    <submittedName>
        <fullName evidence="2">Uncharacterized protein</fullName>
    </submittedName>
</protein>
<dbReference type="AlphaFoldDB" id="A0A6A6X128"/>
<sequence>MPKETDRKMAADLKAALEERDSACQKYEFALEKLLEQRKEVWALQDELDTSENCRLELLNTVIDLLMTKLDTQDLGDLAHDVDETVALGIFKNMGSTDELEDNKDTLNAREILIQTVAKQEQRLIKERHSKVKTGPNNNEQASAKDAKEANYKGYGSEEPDGNLALLAKPPNKQKVPTSVAVAKNRTHQSICQEELSNAHVFAKKEIHQTTRHEKPSASVAVDKKGTHQLTRKEKKNKRRAMGRVLKAIRREESSNAHVVIKKEPL</sequence>
<feature type="region of interest" description="Disordered" evidence="1">
    <location>
        <begin position="209"/>
        <end position="241"/>
    </location>
</feature>
<organism evidence="2 3">
    <name type="scientific">Melanomma pulvis-pyrius CBS 109.77</name>
    <dbReference type="NCBI Taxonomy" id="1314802"/>
    <lineage>
        <taxon>Eukaryota</taxon>
        <taxon>Fungi</taxon>
        <taxon>Dikarya</taxon>
        <taxon>Ascomycota</taxon>
        <taxon>Pezizomycotina</taxon>
        <taxon>Dothideomycetes</taxon>
        <taxon>Pleosporomycetidae</taxon>
        <taxon>Pleosporales</taxon>
        <taxon>Melanommataceae</taxon>
        <taxon>Melanomma</taxon>
    </lineage>
</organism>
<feature type="compositionally biased region" description="Basic and acidic residues" evidence="1">
    <location>
        <begin position="209"/>
        <end position="226"/>
    </location>
</feature>
<name>A0A6A6X128_9PLEO</name>
<evidence type="ECO:0000313" key="3">
    <source>
        <dbReference type="Proteomes" id="UP000799757"/>
    </source>
</evidence>
<accession>A0A6A6X128</accession>